<keyword evidence="1" id="KW-0808">Transferase</keyword>
<evidence type="ECO:0000313" key="2">
    <source>
        <dbReference type="Proteomes" id="UP001175211"/>
    </source>
</evidence>
<dbReference type="SUPFAM" id="SSF53335">
    <property type="entry name" value="S-adenosyl-L-methionine-dependent methyltransferases"/>
    <property type="match status" value="1"/>
</dbReference>
<comment type="caution">
    <text evidence="1">The sequence shown here is derived from an EMBL/GenBank/DDBJ whole genome shotgun (WGS) entry which is preliminary data.</text>
</comment>
<evidence type="ECO:0000313" key="1">
    <source>
        <dbReference type="EMBL" id="KAK0467097.1"/>
    </source>
</evidence>
<keyword evidence="2" id="KW-1185">Reference proteome</keyword>
<dbReference type="EMBL" id="JAUEPS010000003">
    <property type="protein sequence ID" value="KAK0467097.1"/>
    <property type="molecule type" value="Genomic_DNA"/>
</dbReference>
<accession>A0AA39TQM1</accession>
<reference evidence="1" key="1">
    <citation type="submission" date="2023-06" db="EMBL/GenBank/DDBJ databases">
        <authorList>
            <consortium name="Lawrence Berkeley National Laboratory"/>
            <person name="Ahrendt S."/>
            <person name="Sahu N."/>
            <person name="Indic B."/>
            <person name="Wong-Bajracharya J."/>
            <person name="Merenyi Z."/>
            <person name="Ke H.-M."/>
            <person name="Monk M."/>
            <person name="Kocsube S."/>
            <person name="Drula E."/>
            <person name="Lipzen A."/>
            <person name="Balint B."/>
            <person name="Henrissat B."/>
            <person name="Andreopoulos B."/>
            <person name="Martin F.M."/>
            <person name="Harder C.B."/>
            <person name="Rigling D."/>
            <person name="Ford K.L."/>
            <person name="Foster G.D."/>
            <person name="Pangilinan J."/>
            <person name="Papanicolaou A."/>
            <person name="Barry K."/>
            <person name="LaButti K."/>
            <person name="Viragh M."/>
            <person name="Koriabine M."/>
            <person name="Yan M."/>
            <person name="Riley R."/>
            <person name="Champramary S."/>
            <person name="Plett K.L."/>
            <person name="Tsai I.J."/>
            <person name="Slot J."/>
            <person name="Sipos G."/>
            <person name="Plett J."/>
            <person name="Nagy L.G."/>
            <person name="Grigoriev I.V."/>
        </authorList>
    </citation>
    <scope>NUCLEOTIDE SEQUENCE</scope>
    <source>
        <strain evidence="1">CCBAS 213</strain>
    </source>
</reference>
<dbReference type="CDD" id="cd02440">
    <property type="entry name" value="AdoMet_MTases"/>
    <property type="match status" value="1"/>
</dbReference>
<dbReference type="GO" id="GO:0032259">
    <property type="term" value="P:methylation"/>
    <property type="evidence" value="ECO:0007669"/>
    <property type="project" value="UniProtKB-KW"/>
</dbReference>
<dbReference type="Proteomes" id="UP001175211">
    <property type="component" value="Unassembled WGS sequence"/>
</dbReference>
<name>A0AA39TQM1_ARMTA</name>
<proteinExistence type="predicted"/>
<dbReference type="RefSeq" id="XP_060337689.1">
    <property type="nucleotide sequence ID" value="XM_060471357.1"/>
</dbReference>
<dbReference type="Pfam" id="PF13489">
    <property type="entry name" value="Methyltransf_23"/>
    <property type="match status" value="1"/>
</dbReference>
<organism evidence="1 2">
    <name type="scientific">Armillaria tabescens</name>
    <name type="common">Ringless honey mushroom</name>
    <name type="synonym">Agaricus tabescens</name>
    <dbReference type="NCBI Taxonomy" id="1929756"/>
    <lineage>
        <taxon>Eukaryota</taxon>
        <taxon>Fungi</taxon>
        <taxon>Dikarya</taxon>
        <taxon>Basidiomycota</taxon>
        <taxon>Agaricomycotina</taxon>
        <taxon>Agaricomycetes</taxon>
        <taxon>Agaricomycetidae</taxon>
        <taxon>Agaricales</taxon>
        <taxon>Marasmiineae</taxon>
        <taxon>Physalacriaceae</taxon>
        <taxon>Desarmillaria</taxon>
    </lineage>
</organism>
<dbReference type="InterPro" id="IPR029063">
    <property type="entry name" value="SAM-dependent_MTases_sf"/>
</dbReference>
<gene>
    <name evidence="1" type="ORF">EV420DRAFT_1507179</name>
</gene>
<dbReference type="PANTHER" id="PTHR43591:SF50">
    <property type="entry name" value="METHYLTRANSFERASE DOMAIN-CONTAINING PROTEIN-RELATED"/>
    <property type="match status" value="1"/>
</dbReference>
<sequence>MLMCSIVSDLRCTCTCQNSSFWLYTVATAFPELRTHPVTVNNCTQNKQGPTCAPQNFPTYNYLSVALSLSLVPLGMPGHTQNVSSYSAEDNSFGSDDSDLVELRSDEFINYFVESNGRLFHSSATSPYPLPVDTPEQQRLNVLHNVLFCMIGAHYVGPVPEILMWEPGRHKIVVDMCTGTGKWVMEMAEQYPHVRFYGFDIVPIATRYPLPNVNFEIHDVGERTRYPDRSIDFVHARSVSMTIRDYRRIIREVSRILRPGGIFVSGEWGQHPTIHPSYNLDPASQTPSFCHFFQLLRDALARRGIPQNVPGTVHSLLQSSGGFFEVTPQTHYFPVGPWSSDHAIQRIGRAFRAVLSRYMDSVRPVILELGVNASDLDDLYAGARAEIGRAQGLVAVYYSVHARRI</sequence>
<dbReference type="Gene3D" id="3.40.50.150">
    <property type="entry name" value="Vaccinia Virus protein VP39"/>
    <property type="match status" value="1"/>
</dbReference>
<dbReference type="GO" id="GO:0008168">
    <property type="term" value="F:methyltransferase activity"/>
    <property type="evidence" value="ECO:0007669"/>
    <property type="project" value="UniProtKB-KW"/>
</dbReference>
<dbReference type="PANTHER" id="PTHR43591">
    <property type="entry name" value="METHYLTRANSFERASE"/>
    <property type="match status" value="1"/>
</dbReference>
<protein>
    <submittedName>
        <fullName evidence="1">S-adenosyl-L-methionine-dependent methyltransferase</fullName>
    </submittedName>
</protein>
<dbReference type="AlphaFoldDB" id="A0AA39TQM1"/>
<dbReference type="GeneID" id="85354905"/>
<keyword evidence="1" id="KW-0489">Methyltransferase</keyword>